<dbReference type="AlphaFoldDB" id="A0A8I1SQE2"/>
<dbReference type="PANTHER" id="PTHR12993">
    <property type="entry name" value="N-ACETYLGLUCOSAMINYL-PHOSPHATIDYLINOSITOL DE-N-ACETYLASE-RELATED"/>
    <property type="match status" value="1"/>
</dbReference>
<dbReference type="SUPFAM" id="SSF102588">
    <property type="entry name" value="LmbE-like"/>
    <property type="match status" value="1"/>
</dbReference>
<evidence type="ECO:0000256" key="1">
    <source>
        <dbReference type="ARBA" id="ARBA00001947"/>
    </source>
</evidence>
<comment type="cofactor">
    <cofactor evidence="1">
        <name>Zn(2+)</name>
        <dbReference type="ChEBI" id="CHEBI:29105"/>
    </cofactor>
</comment>
<evidence type="ECO:0000313" key="3">
    <source>
        <dbReference type="Proteomes" id="UP000664578"/>
    </source>
</evidence>
<organism evidence="2 3">
    <name type="scientific">Priestia flexa</name>
    <dbReference type="NCBI Taxonomy" id="86664"/>
    <lineage>
        <taxon>Bacteria</taxon>
        <taxon>Bacillati</taxon>
        <taxon>Bacillota</taxon>
        <taxon>Bacilli</taxon>
        <taxon>Bacillales</taxon>
        <taxon>Bacillaceae</taxon>
        <taxon>Priestia</taxon>
    </lineage>
</organism>
<proteinExistence type="predicted"/>
<dbReference type="Proteomes" id="UP000664578">
    <property type="component" value="Unassembled WGS sequence"/>
</dbReference>
<dbReference type="PANTHER" id="PTHR12993:SF27">
    <property type="entry name" value="N-ACETYL-ALPHA-D-GLUCOSAMINYL L-MALATE DEACETYLASE 2-RELATED"/>
    <property type="match status" value="1"/>
</dbReference>
<evidence type="ECO:0000313" key="2">
    <source>
        <dbReference type="EMBL" id="MBN8253326.1"/>
    </source>
</evidence>
<protein>
    <submittedName>
        <fullName evidence="2">Bacillithiol biosynthesis deacetylase BshB2</fullName>
    </submittedName>
</protein>
<dbReference type="InterPro" id="IPR023841">
    <property type="entry name" value="BshB2"/>
</dbReference>
<comment type="caution">
    <text evidence="2">The sequence shown here is derived from an EMBL/GenBank/DDBJ whole genome shotgun (WGS) entry which is preliminary data.</text>
</comment>
<dbReference type="GO" id="GO:0016811">
    <property type="term" value="F:hydrolase activity, acting on carbon-nitrogen (but not peptide) bonds, in linear amides"/>
    <property type="evidence" value="ECO:0007669"/>
    <property type="project" value="TreeGrafter"/>
</dbReference>
<dbReference type="EMBL" id="JAEMWV010000009">
    <property type="protein sequence ID" value="MBN8253326.1"/>
    <property type="molecule type" value="Genomic_DNA"/>
</dbReference>
<gene>
    <name evidence="2" type="primary">bshB2</name>
    <name evidence="2" type="ORF">JF537_17280</name>
</gene>
<sequence>MQERLLIVFPHPDDEAFGAAGVITLARQKETPVTYACITLGEMGRNMGRPLFANRETLPKIRKKELQDLAEVLDIQDLRMMGLRDKTLEFLDIEDFANRLESIIQEVKPTHIITHYPGFAVHPDHNATGAATLHAVKRMPKEERPIVWCHAFSHDRIEHIGNPDVVIDVSSVKAKKIEALKAHRSQTEAMFDGVEVDALLSNPQLERMLLREEFWTYKWDD</sequence>
<reference evidence="2" key="1">
    <citation type="submission" date="2020-12" db="EMBL/GenBank/DDBJ databases">
        <title>PHA producing bacteria isolated from mangrove.</title>
        <authorList>
            <person name="Zheng W."/>
            <person name="Yu S."/>
            <person name="Huang Y."/>
        </authorList>
    </citation>
    <scope>NUCLEOTIDE SEQUENCE</scope>
    <source>
        <strain evidence="2">GN22-4</strain>
    </source>
</reference>
<name>A0A8I1SQE2_9BACI</name>
<dbReference type="InterPro" id="IPR024078">
    <property type="entry name" value="LmbE-like_dom_sf"/>
</dbReference>
<accession>A0A8I1SQE2</accession>
<dbReference type="RefSeq" id="WP_206783000.1">
    <property type="nucleotide sequence ID" value="NZ_CM125968.1"/>
</dbReference>
<dbReference type="InterPro" id="IPR003737">
    <property type="entry name" value="GlcNAc_PI_deacetylase-related"/>
</dbReference>
<dbReference type="NCBIfam" id="TIGR04000">
    <property type="entry name" value="thiol_BshB2"/>
    <property type="match status" value="1"/>
</dbReference>
<dbReference type="Gene3D" id="3.40.50.10320">
    <property type="entry name" value="LmbE-like"/>
    <property type="match status" value="1"/>
</dbReference>
<dbReference type="Pfam" id="PF02585">
    <property type="entry name" value="PIG-L"/>
    <property type="match status" value="1"/>
</dbReference>